<dbReference type="CDD" id="cd06558">
    <property type="entry name" value="crotonase-like"/>
    <property type="match status" value="1"/>
</dbReference>
<accession>A0A6L3V580</accession>
<dbReference type="GO" id="GO:0006635">
    <property type="term" value="P:fatty acid beta-oxidation"/>
    <property type="evidence" value="ECO:0007669"/>
    <property type="project" value="TreeGrafter"/>
</dbReference>
<dbReference type="GO" id="GO:0016829">
    <property type="term" value="F:lyase activity"/>
    <property type="evidence" value="ECO:0007669"/>
    <property type="project" value="UniProtKB-KW"/>
</dbReference>
<dbReference type="GO" id="GO:0016853">
    <property type="term" value="F:isomerase activity"/>
    <property type="evidence" value="ECO:0007669"/>
    <property type="project" value="UniProtKB-KW"/>
</dbReference>
<dbReference type="InterPro" id="IPR029045">
    <property type="entry name" value="ClpP/crotonase-like_dom_sf"/>
</dbReference>
<name>A0A6L3V580_9BACI</name>
<dbReference type="PANTHER" id="PTHR11941:SF54">
    <property type="entry name" value="ENOYL-COA HYDRATASE, MITOCHONDRIAL"/>
    <property type="match status" value="1"/>
</dbReference>
<keyword evidence="5" id="KW-1185">Reference proteome</keyword>
<organism evidence="4 5">
    <name type="scientific">Cytobacillus depressus</name>
    <dbReference type="NCBI Taxonomy" id="1602942"/>
    <lineage>
        <taxon>Bacteria</taxon>
        <taxon>Bacillati</taxon>
        <taxon>Bacillota</taxon>
        <taxon>Bacilli</taxon>
        <taxon>Bacillales</taxon>
        <taxon>Bacillaceae</taxon>
        <taxon>Cytobacillus</taxon>
    </lineage>
</organism>
<dbReference type="InterPro" id="IPR001753">
    <property type="entry name" value="Enoyl-CoA_hydra/iso"/>
</dbReference>
<evidence type="ECO:0000313" key="4">
    <source>
        <dbReference type="EMBL" id="KAB2336213.1"/>
    </source>
</evidence>
<dbReference type="AlphaFoldDB" id="A0A6L3V580"/>
<sequence length="257" mass="28635">MSINFEKRGSIAVITINRIEALNAMDPQTYRELSTAWVEVRDNPDIWVAIITGAGDKSFTVGADLKKTIPMEEEHWEFWKTQNNQLLNSGLEVWKPVIAAVNGYCLGGGMTLLLATDIRIASENATFGLSEVKRGLLPGNGGTQRTLRQLPYPIAMELLLTGDSINAEDALRFGLINKVVPQDELMDTAMNYAFRICENGPLAVRAIKELSIRSQYMHFQDGLRMETAMQKILKQTDDAIEGPLAFAEKRQANFKGK</sequence>
<dbReference type="PANTHER" id="PTHR11941">
    <property type="entry name" value="ENOYL-COA HYDRATASE-RELATED"/>
    <property type="match status" value="1"/>
</dbReference>
<protein>
    <submittedName>
        <fullName evidence="4">Enoyl-CoA hydratase/isomerase family protein</fullName>
    </submittedName>
</protein>
<dbReference type="RefSeq" id="WP_151535016.1">
    <property type="nucleotide sequence ID" value="NZ_WBOS01000004.1"/>
</dbReference>
<comment type="similarity">
    <text evidence="1 3">Belongs to the enoyl-CoA hydratase/isomerase family.</text>
</comment>
<dbReference type="Gene3D" id="3.90.226.10">
    <property type="entry name" value="2-enoyl-CoA Hydratase, Chain A, domain 1"/>
    <property type="match status" value="1"/>
</dbReference>
<dbReference type="FunFam" id="3.90.226.10:FF:000009">
    <property type="entry name" value="Carnitinyl-CoA dehydratase"/>
    <property type="match status" value="1"/>
</dbReference>
<gene>
    <name evidence="4" type="ORF">F7731_11995</name>
</gene>
<evidence type="ECO:0000256" key="1">
    <source>
        <dbReference type="ARBA" id="ARBA00005254"/>
    </source>
</evidence>
<keyword evidence="2" id="KW-0456">Lyase</keyword>
<dbReference type="OrthoDB" id="9775794at2"/>
<dbReference type="Gene3D" id="1.10.12.10">
    <property type="entry name" value="Lyase 2-enoyl-coa Hydratase, Chain A, domain 2"/>
    <property type="match status" value="1"/>
</dbReference>
<dbReference type="InterPro" id="IPR018376">
    <property type="entry name" value="Enoyl-CoA_hyd/isom_CS"/>
</dbReference>
<proteinExistence type="inferred from homology"/>
<dbReference type="InterPro" id="IPR014748">
    <property type="entry name" value="Enoyl-CoA_hydra_C"/>
</dbReference>
<keyword evidence="4" id="KW-0413">Isomerase</keyword>
<dbReference type="EMBL" id="WBOS01000004">
    <property type="protein sequence ID" value="KAB2336213.1"/>
    <property type="molecule type" value="Genomic_DNA"/>
</dbReference>
<dbReference type="PROSITE" id="PS00166">
    <property type="entry name" value="ENOYL_COA_HYDRATASE"/>
    <property type="match status" value="1"/>
</dbReference>
<evidence type="ECO:0000256" key="3">
    <source>
        <dbReference type="RuleBase" id="RU003707"/>
    </source>
</evidence>
<evidence type="ECO:0000256" key="2">
    <source>
        <dbReference type="ARBA" id="ARBA00023239"/>
    </source>
</evidence>
<evidence type="ECO:0000313" key="5">
    <source>
        <dbReference type="Proteomes" id="UP000481030"/>
    </source>
</evidence>
<reference evidence="4 5" key="1">
    <citation type="journal article" date="2016" name="Antonie Van Leeuwenhoek">
        <title>Bacillus depressus sp. nov., isolated from soil of a sunflower field.</title>
        <authorList>
            <person name="Wei X."/>
            <person name="Xin D."/>
            <person name="Xin Y."/>
            <person name="Zhang H."/>
            <person name="Wang T."/>
            <person name="Zhang J."/>
        </authorList>
    </citation>
    <scope>NUCLEOTIDE SEQUENCE [LARGE SCALE GENOMIC DNA]</scope>
    <source>
        <strain evidence="4 5">BZ1</strain>
    </source>
</reference>
<dbReference type="Proteomes" id="UP000481030">
    <property type="component" value="Unassembled WGS sequence"/>
</dbReference>
<dbReference type="Pfam" id="PF00378">
    <property type="entry name" value="ECH_1"/>
    <property type="match status" value="1"/>
</dbReference>
<dbReference type="SUPFAM" id="SSF52096">
    <property type="entry name" value="ClpP/crotonase"/>
    <property type="match status" value="1"/>
</dbReference>
<comment type="caution">
    <text evidence="4">The sequence shown here is derived from an EMBL/GenBank/DDBJ whole genome shotgun (WGS) entry which is preliminary data.</text>
</comment>